<dbReference type="PANTHER" id="PTHR39967">
    <property type="match status" value="1"/>
</dbReference>
<dbReference type="SUPFAM" id="SSF53098">
    <property type="entry name" value="Ribonuclease H-like"/>
    <property type="match status" value="1"/>
</dbReference>
<evidence type="ECO:0000313" key="1">
    <source>
        <dbReference type="EMBL" id="GCF15906.1"/>
    </source>
</evidence>
<organism evidence="1 2">
    <name type="scientific">Haloarcula mannanilytica</name>
    <dbReference type="NCBI Taxonomy" id="2509225"/>
    <lineage>
        <taxon>Archaea</taxon>
        <taxon>Methanobacteriati</taxon>
        <taxon>Methanobacteriota</taxon>
        <taxon>Stenosarchaea group</taxon>
        <taxon>Halobacteria</taxon>
        <taxon>Halobacteriales</taxon>
        <taxon>Haloarculaceae</taxon>
        <taxon>Haloarcula</taxon>
    </lineage>
</organism>
<comment type="caution">
    <text evidence="1">The sequence shown here is derived from an EMBL/GenBank/DDBJ whole genome shotgun (WGS) entry which is preliminary data.</text>
</comment>
<evidence type="ECO:0000313" key="2">
    <source>
        <dbReference type="Proteomes" id="UP000304382"/>
    </source>
</evidence>
<reference evidence="1 2" key="1">
    <citation type="submission" date="2019-02" db="EMBL/GenBank/DDBJ databases">
        <title>Haloarcula mannanilyticum sp. nov., a mannan degrading haloarchaeon isolated from commercial salt.</title>
        <authorList>
            <person name="Enomoto S."/>
            <person name="Shimane Y."/>
            <person name="Kamekura M."/>
            <person name="Ito T."/>
            <person name="Moriya O."/>
            <person name="Ihara K."/>
            <person name="Takahashi-Ando N."/>
            <person name="Fukushima Y."/>
            <person name="Yoshida Y."/>
            <person name="Usama R."/>
            <person name="Takai K."/>
            <person name="Minegishi H."/>
        </authorList>
    </citation>
    <scope>NUCLEOTIDE SEQUENCE [LARGE SCALE GENOMIC DNA]</scope>
    <source>
        <strain evidence="1 2">MD130-1</strain>
    </source>
</reference>
<dbReference type="EMBL" id="BIXZ01000012">
    <property type="protein sequence ID" value="GCF15906.1"/>
    <property type="molecule type" value="Genomic_DNA"/>
</dbReference>
<name>A0A4C2ENJ3_9EURY</name>
<dbReference type="AlphaFoldDB" id="A0A4C2ENJ3"/>
<sequence>MTSEQTKRKLLLEVDVFSRRGTDPVAAFLHRLTQKHDVADSVFLVDAGGYLTALSCHDLSGRLDYRIRNHIEKWFQTVTMRIDRFHSFWRGSQSSAKQRLRRFRHHYNHERPNQALDGRTPAEVIQN</sequence>
<dbReference type="Proteomes" id="UP000304382">
    <property type="component" value="Unassembled WGS sequence"/>
</dbReference>
<keyword evidence="2" id="KW-1185">Reference proteome</keyword>
<dbReference type="PANTHER" id="PTHR39967:SF1">
    <property type="entry name" value="ISH14-TYPE TRANSPOSASE HSIRS44"/>
    <property type="match status" value="1"/>
</dbReference>
<proteinExistence type="predicted"/>
<dbReference type="InterPro" id="IPR012337">
    <property type="entry name" value="RNaseH-like_sf"/>
</dbReference>
<accession>A0A4C2ENJ3</accession>
<protein>
    <submittedName>
        <fullName evidence="1">Uncharacterized protein</fullName>
    </submittedName>
</protein>
<gene>
    <name evidence="1" type="ORF">Harman_38410</name>
</gene>